<keyword evidence="2" id="KW-1185">Reference proteome</keyword>
<organism evidence="1 2">
    <name type="scientific">Aaosphaeria arxii CBS 175.79</name>
    <dbReference type="NCBI Taxonomy" id="1450172"/>
    <lineage>
        <taxon>Eukaryota</taxon>
        <taxon>Fungi</taxon>
        <taxon>Dikarya</taxon>
        <taxon>Ascomycota</taxon>
        <taxon>Pezizomycotina</taxon>
        <taxon>Dothideomycetes</taxon>
        <taxon>Pleosporomycetidae</taxon>
        <taxon>Pleosporales</taxon>
        <taxon>Pleosporales incertae sedis</taxon>
        <taxon>Aaosphaeria</taxon>
    </lineage>
</organism>
<dbReference type="AlphaFoldDB" id="A0A6A5YAD7"/>
<dbReference type="RefSeq" id="XP_033390522.1">
    <property type="nucleotide sequence ID" value="XM_033525679.1"/>
</dbReference>
<protein>
    <submittedName>
        <fullName evidence="1">Uncharacterized protein</fullName>
    </submittedName>
</protein>
<proteinExistence type="predicted"/>
<gene>
    <name evidence="1" type="ORF">BU24DRAFT_405073</name>
</gene>
<accession>A0A6A5YAD7</accession>
<evidence type="ECO:0000313" key="2">
    <source>
        <dbReference type="Proteomes" id="UP000799778"/>
    </source>
</evidence>
<dbReference type="Proteomes" id="UP000799778">
    <property type="component" value="Unassembled WGS sequence"/>
</dbReference>
<dbReference type="GeneID" id="54283076"/>
<name>A0A6A5YAD7_9PLEO</name>
<sequence length="181" mass="20337">MAWRERTAESSMHGLVVVKEKGWWKLRKVAGCSDVQVYQVDHAGRCYVRLTSRRRLDVDSYAVGVLAGKANQRTLKSSDALSRTSLLSPSPGWRRSGKPPAIASAVASLPFRLCCWPLADRRHVHVLRVPSNQRTLRANRARRRRKEERLDVGLTEVGAWEGIGRMVAGSNGGLVLRWLRV</sequence>
<evidence type="ECO:0000313" key="1">
    <source>
        <dbReference type="EMBL" id="KAF2022183.1"/>
    </source>
</evidence>
<dbReference type="EMBL" id="ML978066">
    <property type="protein sequence ID" value="KAF2022183.1"/>
    <property type="molecule type" value="Genomic_DNA"/>
</dbReference>
<reference evidence="1" key="1">
    <citation type="journal article" date="2020" name="Stud. Mycol.">
        <title>101 Dothideomycetes genomes: a test case for predicting lifestyles and emergence of pathogens.</title>
        <authorList>
            <person name="Haridas S."/>
            <person name="Albert R."/>
            <person name="Binder M."/>
            <person name="Bloem J."/>
            <person name="Labutti K."/>
            <person name="Salamov A."/>
            <person name="Andreopoulos B."/>
            <person name="Baker S."/>
            <person name="Barry K."/>
            <person name="Bills G."/>
            <person name="Bluhm B."/>
            <person name="Cannon C."/>
            <person name="Castanera R."/>
            <person name="Culley D."/>
            <person name="Daum C."/>
            <person name="Ezra D."/>
            <person name="Gonzalez J."/>
            <person name="Henrissat B."/>
            <person name="Kuo A."/>
            <person name="Liang C."/>
            <person name="Lipzen A."/>
            <person name="Lutzoni F."/>
            <person name="Magnuson J."/>
            <person name="Mondo S."/>
            <person name="Nolan M."/>
            <person name="Ohm R."/>
            <person name="Pangilinan J."/>
            <person name="Park H.-J."/>
            <person name="Ramirez L."/>
            <person name="Alfaro M."/>
            <person name="Sun H."/>
            <person name="Tritt A."/>
            <person name="Yoshinaga Y."/>
            <person name="Zwiers L.-H."/>
            <person name="Turgeon B."/>
            <person name="Goodwin S."/>
            <person name="Spatafora J."/>
            <person name="Crous P."/>
            <person name="Grigoriev I."/>
        </authorList>
    </citation>
    <scope>NUCLEOTIDE SEQUENCE</scope>
    <source>
        <strain evidence="1">CBS 175.79</strain>
    </source>
</reference>